<dbReference type="EMBL" id="FNVK01000019">
    <property type="protein sequence ID" value="SEF97566.1"/>
    <property type="molecule type" value="Genomic_DNA"/>
</dbReference>
<accession>A0A1H5WE89</accession>
<protein>
    <submittedName>
        <fullName evidence="2">Uncharacterized protein</fullName>
    </submittedName>
</protein>
<organism evidence="2 3">
    <name type="scientific">Nitrosospira multiformis (strain ATCC 25196 / NCIMB 11849 / C 71)</name>
    <dbReference type="NCBI Taxonomy" id="323848"/>
    <lineage>
        <taxon>Bacteria</taxon>
        <taxon>Pseudomonadati</taxon>
        <taxon>Pseudomonadota</taxon>
        <taxon>Betaproteobacteria</taxon>
        <taxon>Nitrosomonadales</taxon>
        <taxon>Nitrosomonadaceae</taxon>
        <taxon>Nitrosospira</taxon>
    </lineage>
</organism>
<feature type="region of interest" description="Disordered" evidence="1">
    <location>
        <begin position="45"/>
        <end position="94"/>
    </location>
</feature>
<gene>
    <name evidence="2" type="ORF">SAMN05216403_1192</name>
</gene>
<evidence type="ECO:0000313" key="2">
    <source>
        <dbReference type="EMBL" id="SEF97566.1"/>
    </source>
</evidence>
<feature type="compositionally biased region" description="Low complexity" evidence="1">
    <location>
        <begin position="58"/>
        <end position="72"/>
    </location>
</feature>
<evidence type="ECO:0000256" key="1">
    <source>
        <dbReference type="SAM" id="MobiDB-lite"/>
    </source>
</evidence>
<sequence length="94" mass="10008">MPKLVAQEWAGQCLAKTPGRARAHQWDQVARECPGHEARAEKLRRAGPGEQLARVAPEEQPGQVGPEEQLGQGAPGEQLGPAPLEGDQAGTKLQ</sequence>
<reference evidence="2 3" key="1">
    <citation type="submission" date="2016-10" db="EMBL/GenBank/DDBJ databases">
        <authorList>
            <person name="de Groot N.N."/>
        </authorList>
    </citation>
    <scope>NUCLEOTIDE SEQUENCE [LARGE SCALE GENOMIC DNA]</scope>
    <source>
        <strain evidence="2 3">Nl13</strain>
    </source>
</reference>
<dbReference type="Proteomes" id="UP000236751">
    <property type="component" value="Unassembled WGS sequence"/>
</dbReference>
<name>A0A1H5WE89_NITMU</name>
<dbReference type="OrthoDB" id="10005068at2"/>
<proteinExistence type="predicted"/>
<dbReference type="RefSeq" id="WP_049783053.1">
    <property type="nucleotide sequence ID" value="NC_007614.1"/>
</dbReference>
<evidence type="ECO:0000313" key="3">
    <source>
        <dbReference type="Proteomes" id="UP000236751"/>
    </source>
</evidence>
<dbReference type="AlphaFoldDB" id="A0A1H5WE89"/>